<dbReference type="Gene3D" id="2.40.30.170">
    <property type="match status" value="1"/>
</dbReference>
<accession>A0A0G1MCU3</accession>
<dbReference type="AlphaFoldDB" id="A0A0G1MCU3"/>
<evidence type="ECO:0000313" key="2">
    <source>
        <dbReference type="Proteomes" id="UP000033999"/>
    </source>
</evidence>
<proteinExistence type="predicted"/>
<dbReference type="EMBL" id="LCKX01000040">
    <property type="protein sequence ID" value="KKU06079.1"/>
    <property type="molecule type" value="Genomic_DNA"/>
</dbReference>
<dbReference type="Proteomes" id="UP000033999">
    <property type="component" value="Unassembled WGS sequence"/>
</dbReference>
<name>A0A0G1MCU3_9BACT</name>
<dbReference type="PANTHER" id="PTHR30469">
    <property type="entry name" value="MULTIDRUG RESISTANCE PROTEIN MDTA"/>
    <property type="match status" value="1"/>
</dbReference>
<sequence length="226" mass="25012">MAQEISLEARVAASIRELRFSFGGVVESFSAEVGKMVSAGEIIGRLKREELTKKRQLKLEGYNKMRATFEQLKKKLEGDDDPDKKYLMDRAQADLNSSVLEVELAQLEFDGAELKCPFPGLVMDDGGIAPGMAISPASFSVKIADLSSIKVQAEVGQEKMSLIKKDQYAEFTPLSLPEAVYKGRIFGFTPGPLDRRSNDFGVWCSLETKDNLLPGMTGALKIYFDR</sequence>
<comment type="caution">
    <text evidence="1">The sequence shown here is derived from an EMBL/GenBank/DDBJ whole genome shotgun (WGS) entry which is preliminary data.</text>
</comment>
<dbReference type="GO" id="GO:1990281">
    <property type="term" value="C:efflux pump complex"/>
    <property type="evidence" value="ECO:0007669"/>
    <property type="project" value="TreeGrafter"/>
</dbReference>
<organism evidence="1 2">
    <name type="scientific">Candidatus Magasanikbacteria bacterium GW2011_GWA2_45_39</name>
    <dbReference type="NCBI Taxonomy" id="1619041"/>
    <lineage>
        <taxon>Bacteria</taxon>
        <taxon>Candidatus Magasanikiibacteriota</taxon>
    </lineage>
</organism>
<gene>
    <name evidence="1" type="ORF">UX10_C0040G0003</name>
</gene>
<evidence type="ECO:0000313" key="1">
    <source>
        <dbReference type="EMBL" id="KKU06079.1"/>
    </source>
</evidence>
<reference evidence="1 2" key="1">
    <citation type="journal article" date="2015" name="Nature">
        <title>rRNA introns, odd ribosomes, and small enigmatic genomes across a large radiation of phyla.</title>
        <authorList>
            <person name="Brown C.T."/>
            <person name="Hug L.A."/>
            <person name="Thomas B.C."/>
            <person name="Sharon I."/>
            <person name="Castelle C.J."/>
            <person name="Singh A."/>
            <person name="Wilkins M.J."/>
            <person name="Williams K.H."/>
            <person name="Banfield J.F."/>
        </authorList>
    </citation>
    <scope>NUCLEOTIDE SEQUENCE [LARGE SCALE GENOMIC DNA]</scope>
</reference>
<protein>
    <submittedName>
        <fullName evidence="1">Uncharacterized protein</fullName>
    </submittedName>
</protein>
<dbReference type="GO" id="GO:0015562">
    <property type="term" value="F:efflux transmembrane transporter activity"/>
    <property type="evidence" value="ECO:0007669"/>
    <property type="project" value="TreeGrafter"/>
</dbReference>